<dbReference type="Proteomes" id="UP000001844">
    <property type="component" value="Chromosome"/>
</dbReference>
<accession>D5BYD5</accession>
<dbReference type="SUPFAM" id="SSF47598">
    <property type="entry name" value="Ribbon-helix-helix"/>
    <property type="match status" value="1"/>
</dbReference>
<dbReference type="eggNOG" id="COG4226">
    <property type="taxonomic scope" value="Bacteria"/>
</dbReference>
<dbReference type="STRING" id="472759.Nhal_0945"/>
<protein>
    <submittedName>
        <fullName evidence="1">HicB family protein</fullName>
    </submittedName>
</protein>
<dbReference type="InterPro" id="IPR013321">
    <property type="entry name" value="Arc_rbn_hlx_hlx"/>
</dbReference>
<dbReference type="EMBL" id="CP001798">
    <property type="protein sequence ID" value="ADE14118.1"/>
    <property type="molecule type" value="Genomic_DNA"/>
</dbReference>
<evidence type="ECO:0000313" key="1">
    <source>
        <dbReference type="EMBL" id="ADE14118.1"/>
    </source>
</evidence>
<dbReference type="AlphaFoldDB" id="D5BYD5"/>
<proteinExistence type="predicted"/>
<reference evidence="2" key="1">
    <citation type="submission" date="2010-04" db="EMBL/GenBank/DDBJ databases">
        <title>Complete genome sequence of Nitrosococcus halophilus Nc4, a salt-adapted, aerobic obligate ammonia-oxidizing sulfur purple bacterium.</title>
        <authorList>
            <consortium name="US DOE Joint Genome Institute"/>
            <person name="Campbell M.A."/>
            <person name="Malfatti S.A."/>
            <person name="Chain P.S.G."/>
            <person name="Heidelberg J.F."/>
            <person name="Ward B.B."/>
            <person name="Klotz M.G."/>
        </authorList>
    </citation>
    <scope>NUCLEOTIDE SEQUENCE [LARGE SCALE GENOMIC DNA]</scope>
    <source>
        <strain evidence="2">Nc4</strain>
    </source>
</reference>
<organism evidence="1 2">
    <name type="scientific">Nitrosococcus halophilus (strain Nc4)</name>
    <dbReference type="NCBI Taxonomy" id="472759"/>
    <lineage>
        <taxon>Bacteria</taxon>
        <taxon>Pseudomonadati</taxon>
        <taxon>Pseudomonadota</taxon>
        <taxon>Gammaproteobacteria</taxon>
        <taxon>Chromatiales</taxon>
        <taxon>Chromatiaceae</taxon>
        <taxon>Nitrosococcus</taxon>
    </lineage>
</organism>
<dbReference type="InterPro" id="IPR010985">
    <property type="entry name" value="Ribbon_hlx_hlx"/>
</dbReference>
<dbReference type="InterPro" id="IPR008651">
    <property type="entry name" value="Uncharacterised_HicB"/>
</dbReference>
<evidence type="ECO:0000313" key="2">
    <source>
        <dbReference type="Proteomes" id="UP000001844"/>
    </source>
</evidence>
<dbReference type="OrthoDB" id="5297106at2"/>
<dbReference type="HOGENOM" id="CLU_2826721_0_0_6"/>
<sequence length="66" mass="7393">MIAVDHYIEVSKKRGVPAQKPYSCKLILRMPPEVHARCAMMAEANGKSLNQWVVEVLEQEVSAPVD</sequence>
<dbReference type="KEGG" id="nhl:Nhal_0945"/>
<gene>
    <name evidence="1" type="ordered locus">Nhal_0945</name>
</gene>
<dbReference type="Gene3D" id="1.10.1220.10">
    <property type="entry name" value="Met repressor-like"/>
    <property type="match status" value="1"/>
</dbReference>
<name>D5BYD5_NITHN</name>
<keyword evidence="2" id="KW-1185">Reference proteome</keyword>
<dbReference type="GO" id="GO:0006355">
    <property type="term" value="P:regulation of DNA-templated transcription"/>
    <property type="evidence" value="ECO:0007669"/>
    <property type="project" value="InterPro"/>
</dbReference>
<dbReference type="Pfam" id="PF05534">
    <property type="entry name" value="HicB"/>
    <property type="match status" value="1"/>
</dbReference>